<comment type="caution">
    <text evidence="11">The sequence shown here is derived from an EMBL/GenBank/DDBJ whole genome shotgun (WGS) entry which is preliminary data.</text>
</comment>
<dbReference type="InterPro" id="IPR011009">
    <property type="entry name" value="Kinase-like_dom_sf"/>
</dbReference>
<evidence type="ECO:0000256" key="8">
    <source>
        <dbReference type="RuleBase" id="RU000304"/>
    </source>
</evidence>
<evidence type="ECO:0000256" key="4">
    <source>
        <dbReference type="ARBA" id="ARBA00022741"/>
    </source>
</evidence>
<dbReference type="PROSITE" id="PS00107">
    <property type="entry name" value="PROTEIN_KINASE_ATP"/>
    <property type="match status" value="1"/>
</dbReference>
<accession>A0A1Y1XE66</accession>
<dbReference type="FunFam" id="1.10.510.10:FF:000013">
    <property type="entry name" value="Mitogen-activated protein kinase"/>
    <property type="match status" value="1"/>
</dbReference>
<dbReference type="PROSITE" id="PS01351">
    <property type="entry name" value="MAPK"/>
    <property type="match status" value="1"/>
</dbReference>
<dbReference type="InParanoid" id="A0A1Y1XE66"/>
<evidence type="ECO:0000256" key="1">
    <source>
        <dbReference type="ARBA" id="ARBA00012411"/>
    </source>
</evidence>
<dbReference type="SUPFAM" id="SSF56112">
    <property type="entry name" value="Protein kinase-like (PK-like)"/>
    <property type="match status" value="1"/>
</dbReference>
<evidence type="ECO:0000313" key="11">
    <source>
        <dbReference type="EMBL" id="ORX84058.1"/>
    </source>
</evidence>
<keyword evidence="6 7" id="KW-0067">ATP-binding</keyword>
<keyword evidence="2 8" id="KW-0723">Serine/threonine-protein kinase</keyword>
<comment type="activity regulation">
    <text evidence="9">Activated by threonine and tyrosine phosphorylation.</text>
</comment>
<evidence type="ECO:0000256" key="3">
    <source>
        <dbReference type="ARBA" id="ARBA00022679"/>
    </source>
</evidence>
<dbReference type="SMART" id="SM00220">
    <property type="entry name" value="S_TKc"/>
    <property type="match status" value="1"/>
</dbReference>
<reference evidence="11 12" key="1">
    <citation type="submission" date="2016-07" db="EMBL/GenBank/DDBJ databases">
        <title>Pervasive Adenine N6-methylation of Active Genes in Fungi.</title>
        <authorList>
            <consortium name="DOE Joint Genome Institute"/>
            <person name="Mondo S.J."/>
            <person name="Dannebaum R.O."/>
            <person name="Kuo R.C."/>
            <person name="Labutti K."/>
            <person name="Haridas S."/>
            <person name="Kuo A."/>
            <person name="Salamov A."/>
            <person name="Ahrendt S.R."/>
            <person name="Lipzen A."/>
            <person name="Sullivan W."/>
            <person name="Andreopoulos W.B."/>
            <person name="Clum A."/>
            <person name="Lindquist E."/>
            <person name="Daum C."/>
            <person name="Ramamoorthy G.K."/>
            <person name="Gryganskyi A."/>
            <person name="Culley D."/>
            <person name="Magnuson J.K."/>
            <person name="James T.Y."/>
            <person name="O'Malley M.A."/>
            <person name="Stajich J.E."/>
            <person name="Spatafora J.W."/>
            <person name="Visel A."/>
            <person name="Grigoriev I.V."/>
        </authorList>
    </citation>
    <scope>NUCLEOTIDE SEQUENCE [LARGE SCALE GENOMIC DNA]</scope>
    <source>
        <strain evidence="11 12">CBS 931.73</strain>
    </source>
</reference>
<dbReference type="OrthoDB" id="192887at2759"/>
<dbReference type="Pfam" id="PF00069">
    <property type="entry name" value="Pkinase"/>
    <property type="match status" value="1"/>
</dbReference>
<keyword evidence="9" id="KW-0460">Magnesium</keyword>
<gene>
    <name evidence="11" type="ORF">K493DRAFT_326823</name>
</gene>
<proteinExistence type="inferred from homology"/>
<dbReference type="Gene3D" id="1.10.510.10">
    <property type="entry name" value="Transferase(Phosphotransferase) domain 1"/>
    <property type="match status" value="1"/>
</dbReference>
<dbReference type="EC" id="2.7.11.24" evidence="1 9"/>
<dbReference type="EMBL" id="MCFE01000622">
    <property type="protein sequence ID" value="ORX84058.1"/>
    <property type="molecule type" value="Genomic_DNA"/>
</dbReference>
<dbReference type="PANTHER" id="PTHR24055">
    <property type="entry name" value="MITOGEN-ACTIVATED PROTEIN KINASE"/>
    <property type="match status" value="1"/>
</dbReference>
<dbReference type="InterPro" id="IPR003527">
    <property type="entry name" value="MAP_kinase_CS"/>
</dbReference>
<evidence type="ECO:0000313" key="12">
    <source>
        <dbReference type="Proteomes" id="UP000193498"/>
    </source>
</evidence>
<dbReference type="GO" id="GO:0005524">
    <property type="term" value="F:ATP binding"/>
    <property type="evidence" value="ECO:0007669"/>
    <property type="project" value="UniProtKB-UniRule"/>
</dbReference>
<sequence length="380" mass="43663">MMEQKYRYIRELGKGAYGLVRSAKCLATGEEVAIKKVTKIFDKKLLAKRALRELKLLRHFNGHENVISVYDMELMDPTKFQEIYLVQELMEADLHQIIRSKQTLTNAHYQYFVYQICRGLKYIHSANVLHRDLKPGNLLVNRDCELKICDFGLARGFVDATKNETGFMTEYVATRYYRAPEIMLSNQSYTKAIDLWSVGCIFAELLGGKPLFKGRDYVDQLNQILGILGTPDDAVLEGMGSERARNYIRSLPKMARIPFAQLFPKATPLALDLLDKFLKFDPKQRITVEEALAHPYLKAYHNPSNEPVHSQEFDFSFETVEEMADIRQLIVMEVDSFKSELSNYSGQGRLKIPLRCSFGLVGNEGLHVQYYDVIANTEEE</sequence>
<dbReference type="PROSITE" id="PS50011">
    <property type="entry name" value="PROTEIN_KINASE_DOM"/>
    <property type="match status" value="1"/>
</dbReference>
<evidence type="ECO:0000259" key="10">
    <source>
        <dbReference type="PROSITE" id="PS50011"/>
    </source>
</evidence>
<evidence type="ECO:0000256" key="9">
    <source>
        <dbReference type="RuleBase" id="RU361165"/>
    </source>
</evidence>
<dbReference type="STRING" id="1314790.A0A1Y1XE66"/>
<dbReference type="InterPro" id="IPR000719">
    <property type="entry name" value="Prot_kinase_dom"/>
</dbReference>
<name>A0A1Y1XE66_9FUNG</name>
<dbReference type="InterPro" id="IPR017441">
    <property type="entry name" value="Protein_kinase_ATP_BS"/>
</dbReference>
<evidence type="ECO:0000256" key="2">
    <source>
        <dbReference type="ARBA" id="ARBA00022527"/>
    </source>
</evidence>
<comment type="similarity">
    <text evidence="9">Belongs to the protein kinase superfamily. Ser/Thr protein kinase family. MAP kinase subfamily.</text>
</comment>
<keyword evidence="12" id="KW-1185">Reference proteome</keyword>
<dbReference type="FunFam" id="3.30.200.20:FF:000046">
    <property type="entry name" value="Mitogen-activated protein kinase"/>
    <property type="match status" value="1"/>
</dbReference>
<feature type="binding site" evidence="7">
    <location>
        <position position="36"/>
    </location>
    <ligand>
        <name>ATP</name>
        <dbReference type="ChEBI" id="CHEBI:30616"/>
    </ligand>
</feature>
<evidence type="ECO:0000256" key="7">
    <source>
        <dbReference type="PROSITE-ProRule" id="PRU10141"/>
    </source>
</evidence>
<comment type="catalytic activity">
    <reaction evidence="9">
        <text>L-threonyl-[protein] + ATP = O-phospho-L-threonyl-[protein] + ADP + H(+)</text>
        <dbReference type="Rhea" id="RHEA:46608"/>
        <dbReference type="Rhea" id="RHEA-COMP:11060"/>
        <dbReference type="Rhea" id="RHEA-COMP:11605"/>
        <dbReference type="ChEBI" id="CHEBI:15378"/>
        <dbReference type="ChEBI" id="CHEBI:30013"/>
        <dbReference type="ChEBI" id="CHEBI:30616"/>
        <dbReference type="ChEBI" id="CHEBI:61977"/>
        <dbReference type="ChEBI" id="CHEBI:456216"/>
        <dbReference type="EC" id="2.7.11.24"/>
    </reaction>
</comment>
<dbReference type="AlphaFoldDB" id="A0A1Y1XE66"/>
<keyword evidence="5 9" id="KW-0418">Kinase</keyword>
<dbReference type="FunCoup" id="A0A1Y1XE66">
    <property type="interactions" value="611"/>
</dbReference>
<evidence type="ECO:0000256" key="5">
    <source>
        <dbReference type="ARBA" id="ARBA00022777"/>
    </source>
</evidence>
<dbReference type="PROSITE" id="PS00108">
    <property type="entry name" value="PROTEIN_KINASE_ST"/>
    <property type="match status" value="1"/>
</dbReference>
<protein>
    <recommendedName>
        <fullName evidence="1 9">Mitogen-activated protein kinase</fullName>
        <ecNumber evidence="1 9">2.7.11.24</ecNumber>
    </recommendedName>
</protein>
<dbReference type="InterPro" id="IPR050117">
    <property type="entry name" value="MAPK"/>
</dbReference>
<keyword evidence="4 7" id="KW-0547">Nucleotide-binding</keyword>
<dbReference type="Proteomes" id="UP000193498">
    <property type="component" value="Unassembled WGS sequence"/>
</dbReference>
<evidence type="ECO:0000256" key="6">
    <source>
        <dbReference type="ARBA" id="ARBA00022840"/>
    </source>
</evidence>
<keyword evidence="3 9" id="KW-0808">Transferase</keyword>
<organism evidence="11 12">
    <name type="scientific">Basidiobolus meristosporus CBS 931.73</name>
    <dbReference type="NCBI Taxonomy" id="1314790"/>
    <lineage>
        <taxon>Eukaryota</taxon>
        <taxon>Fungi</taxon>
        <taxon>Fungi incertae sedis</taxon>
        <taxon>Zoopagomycota</taxon>
        <taxon>Entomophthoromycotina</taxon>
        <taxon>Basidiobolomycetes</taxon>
        <taxon>Basidiobolales</taxon>
        <taxon>Basidiobolaceae</taxon>
        <taxon>Basidiobolus</taxon>
    </lineage>
</organism>
<feature type="domain" description="Protein kinase" evidence="10">
    <location>
        <begin position="6"/>
        <end position="297"/>
    </location>
</feature>
<dbReference type="GO" id="GO:0004707">
    <property type="term" value="F:MAP kinase activity"/>
    <property type="evidence" value="ECO:0007669"/>
    <property type="project" value="UniProtKB-EC"/>
</dbReference>
<dbReference type="Gene3D" id="3.30.200.20">
    <property type="entry name" value="Phosphorylase Kinase, domain 1"/>
    <property type="match status" value="1"/>
</dbReference>
<comment type="cofactor">
    <cofactor evidence="9">
        <name>Mg(2+)</name>
        <dbReference type="ChEBI" id="CHEBI:18420"/>
    </cofactor>
</comment>
<dbReference type="InterPro" id="IPR008271">
    <property type="entry name" value="Ser/Thr_kinase_AS"/>
</dbReference>